<dbReference type="InterPro" id="IPR050884">
    <property type="entry name" value="CNP_phosphodiesterase-III"/>
</dbReference>
<evidence type="ECO:0000256" key="4">
    <source>
        <dbReference type="ARBA" id="ARBA00025742"/>
    </source>
</evidence>
<dbReference type="RefSeq" id="WP_100791163.1">
    <property type="nucleotide sequence ID" value="NZ_NPDQ01000005.1"/>
</dbReference>
<comment type="caution">
    <text evidence="6">The sequence shown here is derived from an EMBL/GenBank/DDBJ whole genome shotgun (WGS) entry which is preliminary data.</text>
</comment>
<dbReference type="GO" id="GO:0016787">
    <property type="term" value="F:hydrolase activity"/>
    <property type="evidence" value="ECO:0007669"/>
    <property type="project" value="UniProtKB-KW"/>
</dbReference>
<dbReference type="Proteomes" id="UP000297891">
    <property type="component" value="Unassembled WGS sequence"/>
</dbReference>
<dbReference type="Pfam" id="PF00149">
    <property type="entry name" value="Metallophos"/>
    <property type="match status" value="1"/>
</dbReference>
<evidence type="ECO:0000259" key="5">
    <source>
        <dbReference type="Pfam" id="PF00149"/>
    </source>
</evidence>
<organism evidence="6 7">
    <name type="scientific">Leptospira brenneri</name>
    <dbReference type="NCBI Taxonomy" id="2023182"/>
    <lineage>
        <taxon>Bacteria</taxon>
        <taxon>Pseudomonadati</taxon>
        <taxon>Spirochaetota</taxon>
        <taxon>Spirochaetia</taxon>
        <taxon>Leptospirales</taxon>
        <taxon>Leptospiraceae</taxon>
        <taxon>Leptospira</taxon>
    </lineage>
</organism>
<dbReference type="Gene3D" id="3.60.21.10">
    <property type="match status" value="1"/>
</dbReference>
<protein>
    <submittedName>
        <fullName evidence="6">Phosphohydrolase</fullName>
    </submittedName>
</protein>
<accession>A0A2M9Y0I4</accession>
<sequence length="287" mass="32595">MKILHISDLHFPKKLSLFSLRGKAIVGYLSYRLRRKSKHPLVLIAAMVNAISKLEYDALIISGDLTNVSHPGEFENAKEILKPLLTDKTFLIPGNHDRYQKRAIGPSPLFEKTFGEWIGTSLDPNSYIRSKKIGGKLFIGWDSNFAVPRITANGYVAPEIIEKTTSSVKEPYILVCHHPLWNPKTEIESRGHRMLNRSEVVNKLKANPPELYLHGHTHTNWIKLPGPKAPFAIVNSASSTRLSDRSHECGFHMIEIGKSTSYRRFIYSEDKFIETNPIFYEESEGVI</sequence>
<dbReference type="PANTHER" id="PTHR42988:SF2">
    <property type="entry name" value="CYCLIC NUCLEOTIDE PHOSPHODIESTERASE CBUA0032-RELATED"/>
    <property type="match status" value="1"/>
</dbReference>
<comment type="similarity">
    <text evidence="4">Belongs to the cyclic nucleotide phosphodiesterase class-III family.</text>
</comment>
<dbReference type="SUPFAM" id="SSF56300">
    <property type="entry name" value="Metallo-dependent phosphatases"/>
    <property type="match status" value="1"/>
</dbReference>
<reference evidence="6" key="1">
    <citation type="journal article" date="2019" name="PLoS Negl. Trop. Dis.">
        <title>Revisiting the worldwide diversity of Leptospira species in the environment.</title>
        <authorList>
            <person name="Vincent A.T."/>
            <person name="Schiettekatte O."/>
            <person name="Bourhy P."/>
            <person name="Veyrier F.J."/>
            <person name="Picardeau M."/>
        </authorList>
    </citation>
    <scope>NUCLEOTIDE SEQUENCE [LARGE SCALE GENOMIC DNA]</scope>
    <source>
        <strain evidence="6">201800277</strain>
    </source>
</reference>
<feature type="domain" description="Calcineurin-like phosphoesterase" evidence="5">
    <location>
        <begin position="1"/>
        <end position="219"/>
    </location>
</feature>
<dbReference type="EMBL" id="RQFP01000001">
    <property type="protein sequence ID" value="TGK95147.1"/>
    <property type="molecule type" value="Genomic_DNA"/>
</dbReference>
<dbReference type="AlphaFoldDB" id="A0A2M9Y0I4"/>
<keyword evidence="1" id="KW-0479">Metal-binding</keyword>
<keyword evidence="2 6" id="KW-0378">Hydrolase</keyword>
<gene>
    <name evidence="6" type="ORF">EHQ30_00410</name>
</gene>
<dbReference type="PANTHER" id="PTHR42988">
    <property type="entry name" value="PHOSPHOHYDROLASE"/>
    <property type="match status" value="1"/>
</dbReference>
<evidence type="ECO:0000313" key="7">
    <source>
        <dbReference type="Proteomes" id="UP000297891"/>
    </source>
</evidence>
<evidence type="ECO:0000256" key="2">
    <source>
        <dbReference type="ARBA" id="ARBA00022801"/>
    </source>
</evidence>
<proteinExistence type="inferred from homology"/>
<keyword evidence="3" id="KW-0408">Iron</keyword>
<keyword evidence="7" id="KW-1185">Reference proteome</keyword>
<dbReference type="OrthoDB" id="371150at2"/>
<dbReference type="InterPro" id="IPR004843">
    <property type="entry name" value="Calcineurin-like_PHP"/>
</dbReference>
<dbReference type="InterPro" id="IPR029052">
    <property type="entry name" value="Metallo-depent_PP-like"/>
</dbReference>
<evidence type="ECO:0000256" key="3">
    <source>
        <dbReference type="ARBA" id="ARBA00023004"/>
    </source>
</evidence>
<dbReference type="GO" id="GO:0046872">
    <property type="term" value="F:metal ion binding"/>
    <property type="evidence" value="ECO:0007669"/>
    <property type="project" value="UniProtKB-KW"/>
</dbReference>
<name>A0A2M9Y0I4_9LEPT</name>
<evidence type="ECO:0000256" key="1">
    <source>
        <dbReference type="ARBA" id="ARBA00022723"/>
    </source>
</evidence>
<evidence type="ECO:0000313" key="6">
    <source>
        <dbReference type="EMBL" id="TGK95147.1"/>
    </source>
</evidence>